<name>A0AAN6UP58_9PEZI</name>
<evidence type="ECO:0000313" key="9">
    <source>
        <dbReference type="Proteomes" id="UP001304895"/>
    </source>
</evidence>
<dbReference type="InterPro" id="IPR021771">
    <property type="entry name" value="Triacylglycerol_lipase_N"/>
</dbReference>
<dbReference type="InterPro" id="IPR050301">
    <property type="entry name" value="NTE"/>
</dbReference>
<evidence type="ECO:0000256" key="3">
    <source>
        <dbReference type="ARBA" id="ARBA00022963"/>
    </source>
</evidence>
<evidence type="ECO:0000256" key="1">
    <source>
        <dbReference type="ARBA" id="ARBA00002682"/>
    </source>
</evidence>
<evidence type="ECO:0000259" key="7">
    <source>
        <dbReference type="PROSITE" id="PS51635"/>
    </source>
</evidence>
<reference evidence="8" key="2">
    <citation type="submission" date="2023-05" db="EMBL/GenBank/DDBJ databases">
        <authorList>
            <consortium name="Lawrence Berkeley National Laboratory"/>
            <person name="Steindorff A."/>
            <person name="Hensen N."/>
            <person name="Bonometti L."/>
            <person name="Westerberg I."/>
            <person name="Brannstrom I.O."/>
            <person name="Guillou S."/>
            <person name="Cros-Aarteil S."/>
            <person name="Calhoun S."/>
            <person name="Haridas S."/>
            <person name="Kuo A."/>
            <person name="Mondo S."/>
            <person name="Pangilinan J."/>
            <person name="Riley R."/>
            <person name="Labutti K."/>
            <person name="Andreopoulos B."/>
            <person name="Lipzen A."/>
            <person name="Chen C."/>
            <person name="Yanf M."/>
            <person name="Daum C."/>
            <person name="Ng V."/>
            <person name="Clum A."/>
            <person name="Ohm R."/>
            <person name="Martin F."/>
            <person name="Silar P."/>
            <person name="Natvig D."/>
            <person name="Lalanne C."/>
            <person name="Gautier V."/>
            <person name="Ament-Velasquez S.L."/>
            <person name="Kruys A."/>
            <person name="Hutchinson M.I."/>
            <person name="Powell A.J."/>
            <person name="Barry K."/>
            <person name="Miller A.N."/>
            <person name="Grigoriev I.V."/>
            <person name="Debuchy R."/>
            <person name="Gladieux P."/>
            <person name="Thoren M.H."/>
            <person name="Johannesson H."/>
        </authorList>
    </citation>
    <scope>NUCLEOTIDE SEQUENCE</scope>
    <source>
        <strain evidence="8">CBS 123565</strain>
    </source>
</reference>
<organism evidence="8 9">
    <name type="scientific">Trichocladium antarcticum</name>
    <dbReference type="NCBI Taxonomy" id="1450529"/>
    <lineage>
        <taxon>Eukaryota</taxon>
        <taxon>Fungi</taxon>
        <taxon>Dikarya</taxon>
        <taxon>Ascomycota</taxon>
        <taxon>Pezizomycotina</taxon>
        <taxon>Sordariomycetes</taxon>
        <taxon>Sordariomycetidae</taxon>
        <taxon>Sordariales</taxon>
        <taxon>Chaetomiaceae</taxon>
        <taxon>Trichocladium</taxon>
    </lineage>
</organism>
<reference evidence="8" key="1">
    <citation type="journal article" date="2023" name="Mol. Phylogenet. Evol.">
        <title>Genome-scale phylogeny and comparative genomics of the fungal order Sordariales.</title>
        <authorList>
            <person name="Hensen N."/>
            <person name="Bonometti L."/>
            <person name="Westerberg I."/>
            <person name="Brannstrom I.O."/>
            <person name="Guillou S."/>
            <person name="Cros-Aarteil S."/>
            <person name="Calhoun S."/>
            <person name="Haridas S."/>
            <person name="Kuo A."/>
            <person name="Mondo S."/>
            <person name="Pangilinan J."/>
            <person name="Riley R."/>
            <person name="LaButti K."/>
            <person name="Andreopoulos B."/>
            <person name="Lipzen A."/>
            <person name="Chen C."/>
            <person name="Yan M."/>
            <person name="Daum C."/>
            <person name="Ng V."/>
            <person name="Clum A."/>
            <person name="Steindorff A."/>
            <person name="Ohm R.A."/>
            <person name="Martin F."/>
            <person name="Silar P."/>
            <person name="Natvig D.O."/>
            <person name="Lalanne C."/>
            <person name="Gautier V."/>
            <person name="Ament-Velasquez S.L."/>
            <person name="Kruys A."/>
            <person name="Hutchinson M.I."/>
            <person name="Powell A.J."/>
            <person name="Barry K."/>
            <person name="Miller A.N."/>
            <person name="Grigoriev I.V."/>
            <person name="Debuchy R."/>
            <person name="Gladieux P."/>
            <person name="Hiltunen Thoren M."/>
            <person name="Johannesson H."/>
        </authorList>
    </citation>
    <scope>NUCLEOTIDE SEQUENCE</scope>
    <source>
        <strain evidence="8">CBS 123565</strain>
    </source>
</reference>
<keyword evidence="2 5" id="KW-0378">Hydrolase</keyword>
<evidence type="ECO:0000256" key="6">
    <source>
        <dbReference type="SAM" id="MobiDB-lite"/>
    </source>
</evidence>
<dbReference type="CDD" id="cd07230">
    <property type="entry name" value="Pat_TGL4-5_like"/>
    <property type="match status" value="1"/>
</dbReference>
<dbReference type="Pfam" id="PF01734">
    <property type="entry name" value="Patatin"/>
    <property type="match status" value="1"/>
</dbReference>
<dbReference type="PANTHER" id="PTHR14226:SF10">
    <property type="entry name" value="TRIACYLGLYCEROL LIPASE 4-RELATED"/>
    <property type="match status" value="1"/>
</dbReference>
<sequence>QSHGPFGLVGLVRYAGNRLLSLRDGRAESERETKRSTEERMKLLAIRMQNAGTLQEWTAAATELDKLEGNDQWKLDESTGDYGDYHPELIRTRLAELDEARTNLDIESMVYLIRTHLSRDLGGMGNMDLYRHSYIGTKTLVERYVSSAIQTIELLVSSSTYETEVEPKDLLEDMLYARQSFGRSALLLSGGATFGMSHIGVLKTLYEAKLLPRIISGASAGSIVCAVLCTRTDEEIPALIESFPNGDLGVFQGQNESWPQHLRSLLTQGNWSDIANLKRVMRGWIGDITFQEAYNRTRRVCNISVSSASMFELPRLLNYITAPNVMMWSAVTASCTVPLVFQVSPLMTKDPVTGEYIPWNLTPHEYIDGSVDGDLPMTRLADLFNINHFIVSQVNPHIVPFLNKDDQLYPAATPGKPRPTRRTDWFSSATSLVMDEGLHRLQTLADMGLLPNLITKLRSILMQEYLGDITIFPAISIRDAHLVLSNPTADFMMRNCLLGERATWPKLSRIRDRLAIEVALDQAVHTLRARAVFTKSQEDLRRSVHAHAYWMSASSMGPVQWVTQPPSSGAITPEERPIWRRRGSAGTVQHVATRHGKLFPESEEDDSEEERVLELRPNRLGVAKPQLKRGSKSYDHIRGRQQADESSSD</sequence>
<dbReference type="Proteomes" id="UP001304895">
    <property type="component" value="Unassembled WGS sequence"/>
</dbReference>
<feature type="non-terminal residue" evidence="8">
    <location>
        <position position="1"/>
    </location>
</feature>
<dbReference type="GO" id="GO:0016042">
    <property type="term" value="P:lipid catabolic process"/>
    <property type="evidence" value="ECO:0007669"/>
    <property type="project" value="UniProtKB-UniRule"/>
</dbReference>
<feature type="non-terminal residue" evidence="8">
    <location>
        <position position="649"/>
    </location>
</feature>
<dbReference type="Pfam" id="PF11815">
    <property type="entry name" value="DUF3336"/>
    <property type="match status" value="1"/>
</dbReference>
<dbReference type="SUPFAM" id="SSF52151">
    <property type="entry name" value="FabD/lysophospholipase-like"/>
    <property type="match status" value="1"/>
</dbReference>
<dbReference type="PROSITE" id="PS51635">
    <property type="entry name" value="PNPLA"/>
    <property type="match status" value="1"/>
</dbReference>
<dbReference type="EMBL" id="MU853404">
    <property type="protein sequence ID" value="KAK4136301.1"/>
    <property type="molecule type" value="Genomic_DNA"/>
</dbReference>
<comment type="function">
    <text evidence="1">Probable lipid hydrolase.</text>
</comment>
<dbReference type="GO" id="GO:0006641">
    <property type="term" value="P:triglyceride metabolic process"/>
    <property type="evidence" value="ECO:0007669"/>
    <property type="project" value="UniProtKB-ARBA"/>
</dbReference>
<protein>
    <submittedName>
        <fullName evidence="8">Patatin-domain-containing protein</fullName>
    </submittedName>
</protein>
<feature type="region of interest" description="Disordered" evidence="6">
    <location>
        <begin position="593"/>
        <end position="649"/>
    </location>
</feature>
<feature type="active site" description="Proton acceptor" evidence="5">
    <location>
        <position position="368"/>
    </location>
</feature>
<evidence type="ECO:0000256" key="5">
    <source>
        <dbReference type="PROSITE-ProRule" id="PRU01161"/>
    </source>
</evidence>
<dbReference type="InterPro" id="IPR016035">
    <property type="entry name" value="Acyl_Trfase/lysoPLipase"/>
</dbReference>
<evidence type="ECO:0000256" key="2">
    <source>
        <dbReference type="ARBA" id="ARBA00022801"/>
    </source>
</evidence>
<keyword evidence="9" id="KW-1185">Reference proteome</keyword>
<evidence type="ECO:0000313" key="8">
    <source>
        <dbReference type="EMBL" id="KAK4136301.1"/>
    </source>
</evidence>
<dbReference type="AlphaFoldDB" id="A0AAN6UP58"/>
<feature type="domain" description="PNPLA" evidence="7">
    <location>
        <begin position="186"/>
        <end position="381"/>
    </location>
</feature>
<evidence type="ECO:0000256" key="4">
    <source>
        <dbReference type="ARBA" id="ARBA00023098"/>
    </source>
</evidence>
<dbReference type="Gene3D" id="3.40.1090.10">
    <property type="entry name" value="Cytosolic phospholipase A2 catalytic domain"/>
    <property type="match status" value="2"/>
</dbReference>
<dbReference type="InterPro" id="IPR002641">
    <property type="entry name" value="PNPLA_dom"/>
</dbReference>
<feature type="compositionally biased region" description="Basic and acidic residues" evidence="6">
    <location>
        <begin position="632"/>
        <end position="643"/>
    </location>
</feature>
<feature type="short sequence motif" description="GXSXG" evidence="5">
    <location>
        <begin position="217"/>
        <end position="221"/>
    </location>
</feature>
<accession>A0AAN6UP58</accession>
<dbReference type="PANTHER" id="PTHR14226">
    <property type="entry name" value="NEUROPATHY TARGET ESTERASE/SWISS CHEESE D.MELANOGASTER"/>
    <property type="match status" value="1"/>
</dbReference>
<keyword evidence="3 5" id="KW-0442">Lipid degradation</keyword>
<gene>
    <name evidence="8" type="ORF">BT67DRAFT_341512</name>
</gene>
<comment type="caution">
    <text evidence="5">Lacks conserved residue(s) required for the propagation of feature annotation.</text>
</comment>
<keyword evidence="4 5" id="KW-0443">Lipid metabolism</keyword>
<comment type="caution">
    <text evidence="8">The sequence shown here is derived from an EMBL/GenBank/DDBJ whole genome shotgun (WGS) entry which is preliminary data.</text>
</comment>
<feature type="active site" description="Nucleophile" evidence="5">
    <location>
        <position position="219"/>
    </location>
</feature>
<proteinExistence type="predicted"/>
<dbReference type="GO" id="GO:0004806">
    <property type="term" value="F:triacylglycerol lipase activity"/>
    <property type="evidence" value="ECO:0007669"/>
    <property type="project" value="InterPro"/>
</dbReference>